<dbReference type="Gene3D" id="3.40.50.150">
    <property type="entry name" value="Vaccinia Virus protein VP39"/>
    <property type="match status" value="1"/>
</dbReference>
<accession>A0ABM7TCF1</accession>
<dbReference type="RefSeq" id="WP_224035219.1">
    <property type="nucleotide sequence ID" value="NZ_AP024849.1"/>
</dbReference>
<evidence type="ECO:0000313" key="2">
    <source>
        <dbReference type="Proteomes" id="UP000824633"/>
    </source>
</evidence>
<dbReference type="SUPFAM" id="SSF53335">
    <property type="entry name" value="S-adenosyl-L-methionine-dependent methyltransferases"/>
    <property type="match status" value="1"/>
</dbReference>
<protein>
    <recommendedName>
        <fullName evidence="3">Class I SAM-dependent methyltransferase</fullName>
    </recommendedName>
</protein>
<evidence type="ECO:0008006" key="3">
    <source>
        <dbReference type="Google" id="ProtNLM"/>
    </source>
</evidence>
<evidence type="ECO:0000313" key="1">
    <source>
        <dbReference type="EMBL" id="BCZ49003.1"/>
    </source>
</evidence>
<name>A0ABM7TCF1_9CLOT</name>
<dbReference type="PANTHER" id="PTHR43861">
    <property type="entry name" value="TRANS-ACONITATE 2-METHYLTRANSFERASE-RELATED"/>
    <property type="match status" value="1"/>
</dbReference>
<dbReference type="Proteomes" id="UP000824633">
    <property type="component" value="Chromosome"/>
</dbReference>
<keyword evidence="2" id="KW-1185">Reference proteome</keyword>
<reference evidence="2" key="1">
    <citation type="submission" date="2021-07" db="EMBL/GenBank/DDBJ databases">
        <title>Complete genome sequencing of a Clostridium isolate.</title>
        <authorList>
            <person name="Ueki A."/>
            <person name="Tonouchi A."/>
        </authorList>
    </citation>
    <scope>NUCLEOTIDE SEQUENCE [LARGE SCALE GENOMIC DNA]</scope>
    <source>
        <strain evidence="2">C5S11</strain>
    </source>
</reference>
<dbReference type="Pfam" id="PF13489">
    <property type="entry name" value="Methyltransf_23"/>
    <property type="match status" value="1"/>
</dbReference>
<dbReference type="EMBL" id="AP024849">
    <property type="protein sequence ID" value="BCZ49003.1"/>
    <property type="molecule type" value="Genomic_DNA"/>
</dbReference>
<dbReference type="InterPro" id="IPR029063">
    <property type="entry name" value="SAM-dependent_MTases_sf"/>
</dbReference>
<dbReference type="CDD" id="cd02440">
    <property type="entry name" value="AdoMet_MTases"/>
    <property type="match status" value="1"/>
</dbReference>
<gene>
    <name evidence="1" type="ORF">psyc5s11_50700</name>
</gene>
<sequence>MDKINKQLKEHYNNYYDDGMSEWRYIGAKDKTENIIKLCIDYPHNKILEIGCGEGSILEVLSKKSFGKNLYGIDISASGVQVASKRNIPNLAECQVYDGYNVPYESDYFDLVILTHVIEHVEYPRKLLYEASRVAKYVFVEVPLEDNIRGSNNFIFDKTGHINFYSKKTIRKLIQSCNLNIYNELVTNPSYETYEFENKKANFFIKELMLKFLSKISTSIFTYHNSILCSKLDLTNDELHSVK</sequence>
<proteinExistence type="predicted"/>
<organism evidence="1 2">
    <name type="scientific">Clostridium gelidum</name>
    <dbReference type="NCBI Taxonomy" id="704125"/>
    <lineage>
        <taxon>Bacteria</taxon>
        <taxon>Bacillati</taxon>
        <taxon>Bacillota</taxon>
        <taxon>Clostridia</taxon>
        <taxon>Eubacteriales</taxon>
        <taxon>Clostridiaceae</taxon>
        <taxon>Clostridium</taxon>
    </lineage>
</organism>